<evidence type="ECO:0000313" key="1">
    <source>
        <dbReference type="EMBL" id="KAI3375516.1"/>
    </source>
</evidence>
<reference evidence="1" key="1">
    <citation type="submission" date="2022-04" db="EMBL/GenBank/DDBJ databases">
        <title>Jade perch genome.</title>
        <authorList>
            <person name="Chao B."/>
        </authorList>
    </citation>
    <scope>NUCLEOTIDE SEQUENCE</scope>
    <source>
        <strain evidence="1">CB-2022</strain>
    </source>
</reference>
<protein>
    <submittedName>
        <fullName evidence="1">Uncharacterized protein</fullName>
    </submittedName>
</protein>
<comment type="caution">
    <text evidence="1">The sequence shown here is derived from an EMBL/GenBank/DDBJ whole genome shotgun (WGS) entry which is preliminary data.</text>
</comment>
<keyword evidence="2" id="KW-1185">Reference proteome</keyword>
<name>A0ACB8X6F2_9TELE</name>
<accession>A0ACB8X6F2</accession>
<organism evidence="1 2">
    <name type="scientific">Scortum barcoo</name>
    <name type="common">barcoo grunter</name>
    <dbReference type="NCBI Taxonomy" id="214431"/>
    <lineage>
        <taxon>Eukaryota</taxon>
        <taxon>Metazoa</taxon>
        <taxon>Chordata</taxon>
        <taxon>Craniata</taxon>
        <taxon>Vertebrata</taxon>
        <taxon>Euteleostomi</taxon>
        <taxon>Actinopterygii</taxon>
        <taxon>Neopterygii</taxon>
        <taxon>Teleostei</taxon>
        <taxon>Neoteleostei</taxon>
        <taxon>Acanthomorphata</taxon>
        <taxon>Eupercaria</taxon>
        <taxon>Centrarchiformes</taxon>
        <taxon>Terapontoidei</taxon>
        <taxon>Terapontidae</taxon>
        <taxon>Scortum</taxon>
    </lineage>
</organism>
<evidence type="ECO:0000313" key="2">
    <source>
        <dbReference type="Proteomes" id="UP000831701"/>
    </source>
</evidence>
<sequence length="109" mass="12594">MQKKRASCIMKDPTHTAHCTRTVCPPPLRQESIKSRTTRLRNSFFLEAFEDEDEVCAVWMFVLFVILVHVSQHASAVELYEGEEFVLLPCEYQTFNLDDPPQWCGDATI</sequence>
<gene>
    <name evidence="1" type="ORF">L3Q82_003845</name>
</gene>
<dbReference type="EMBL" id="CM041532">
    <property type="protein sequence ID" value="KAI3375516.1"/>
    <property type="molecule type" value="Genomic_DNA"/>
</dbReference>
<dbReference type="Proteomes" id="UP000831701">
    <property type="component" value="Chromosome 2"/>
</dbReference>
<proteinExistence type="predicted"/>